<dbReference type="PANTHER" id="PTHR30560:SF3">
    <property type="entry name" value="TRIGGER FACTOR-LIKE PROTEIN TIG, CHLOROPLASTIC"/>
    <property type="match status" value="1"/>
</dbReference>
<reference evidence="18 19" key="1">
    <citation type="submission" date="2016-11" db="EMBL/GenBank/DDBJ databases">
        <authorList>
            <person name="Jaros S."/>
            <person name="Januszkiewicz K."/>
            <person name="Wedrychowicz H."/>
        </authorList>
    </citation>
    <scope>NUCLEOTIDE SEQUENCE [LARGE SCALE GENOMIC DNA]</scope>
    <source>
        <strain evidence="18 19">CGMCC 1.10681</strain>
    </source>
</reference>
<dbReference type="SUPFAM" id="SSF54534">
    <property type="entry name" value="FKBP-like"/>
    <property type="match status" value="1"/>
</dbReference>
<dbReference type="EMBL" id="FRCZ01000003">
    <property type="protein sequence ID" value="SHN07871.1"/>
    <property type="molecule type" value="Genomic_DNA"/>
</dbReference>
<dbReference type="PIRSF" id="PIRSF003095">
    <property type="entry name" value="Trigger_factor"/>
    <property type="match status" value="1"/>
</dbReference>
<keyword evidence="8 13" id="KW-0143">Chaperone</keyword>
<comment type="function">
    <text evidence="11 13">Involved in protein export. Acts as a chaperone by maintaining the newly synthesized protein in an open conformation. Functions as a peptidyl-prolyl cis-trans isomerase.</text>
</comment>
<gene>
    <name evidence="13" type="primary">tig</name>
    <name evidence="18" type="ORF">SAMN05216179_1779</name>
</gene>
<dbReference type="Gene3D" id="3.10.50.40">
    <property type="match status" value="1"/>
</dbReference>
<dbReference type="PANTHER" id="PTHR30560">
    <property type="entry name" value="TRIGGER FACTOR CHAPERONE AND PEPTIDYL-PROLYL CIS/TRANS ISOMERASE"/>
    <property type="match status" value="1"/>
</dbReference>
<evidence type="ECO:0000256" key="8">
    <source>
        <dbReference type="ARBA" id="ARBA00023186"/>
    </source>
</evidence>
<dbReference type="SUPFAM" id="SSF109998">
    <property type="entry name" value="Triger factor/SurA peptide-binding domain-like"/>
    <property type="match status" value="1"/>
</dbReference>
<dbReference type="Proteomes" id="UP000184184">
    <property type="component" value="Unassembled WGS sequence"/>
</dbReference>
<dbReference type="OrthoDB" id="9767721at2"/>
<organism evidence="18 19">
    <name type="scientific">Gracilibacillus kekensis</name>
    <dbReference type="NCBI Taxonomy" id="1027249"/>
    <lineage>
        <taxon>Bacteria</taxon>
        <taxon>Bacillati</taxon>
        <taxon>Bacillota</taxon>
        <taxon>Bacilli</taxon>
        <taxon>Bacillales</taxon>
        <taxon>Bacillaceae</taxon>
        <taxon>Gracilibacillus</taxon>
    </lineage>
</organism>
<dbReference type="GO" id="GO:0043022">
    <property type="term" value="F:ribosome binding"/>
    <property type="evidence" value="ECO:0007669"/>
    <property type="project" value="TreeGrafter"/>
</dbReference>
<evidence type="ECO:0000256" key="10">
    <source>
        <dbReference type="ARBA" id="ARBA00023306"/>
    </source>
</evidence>
<dbReference type="Pfam" id="PF05697">
    <property type="entry name" value="Trigger_N"/>
    <property type="match status" value="1"/>
</dbReference>
<dbReference type="Pfam" id="PF00254">
    <property type="entry name" value="FKBP_C"/>
    <property type="match status" value="1"/>
</dbReference>
<evidence type="ECO:0000313" key="18">
    <source>
        <dbReference type="EMBL" id="SHN07871.1"/>
    </source>
</evidence>
<accession>A0A1M7NW96</accession>
<evidence type="ECO:0000256" key="9">
    <source>
        <dbReference type="ARBA" id="ARBA00023235"/>
    </source>
</evidence>
<dbReference type="RefSeq" id="WP_073201500.1">
    <property type="nucleotide sequence ID" value="NZ_FRCZ01000003.1"/>
</dbReference>
<protein>
    <recommendedName>
        <fullName evidence="4 13">Trigger factor</fullName>
        <shortName evidence="13">TF</shortName>
        <ecNumber evidence="3 13">5.2.1.8</ecNumber>
    </recommendedName>
    <alternativeName>
        <fullName evidence="12 13">PPIase</fullName>
    </alternativeName>
</protein>
<dbReference type="InterPro" id="IPR036611">
    <property type="entry name" value="Trigger_fac_ribosome-bd_sf"/>
</dbReference>
<evidence type="ECO:0000256" key="12">
    <source>
        <dbReference type="ARBA" id="ARBA00029986"/>
    </source>
</evidence>
<keyword evidence="19" id="KW-1185">Reference proteome</keyword>
<evidence type="ECO:0000256" key="15">
    <source>
        <dbReference type="RuleBase" id="RU003914"/>
    </source>
</evidence>
<evidence type="ECO:0000256" key="16">
    <source>
        <dbReference type="SAM" id="Coils"/>
    </source>
</evidence>
<comment type="domain">
    <text evidence="13">Consists of 3 domains; the N-terminus binds the ribosome, the middle domain has PPIase activity, while the C-terminus has intrinsic chaperone activity on its own.</text>
</comment>
<dbReference type="InterPro" id="IPR027304">
    <property type="entry name" value="Trigger_fact/SurA_dom_sf"/>
</dbReference>
<keyword evidence="10 13" id="KW-0131">Cell cycle</keyword>
<keyword evidence="6 13" id="KW-0132">Cell division</keyword>
<dbReference type="InterPro" id="IPR001179">
    <property type="entry name" value="PPIase_FKBP_dom"/>
</dbReference>
<dbReference type="FunFam" id="3.30.70.1050:FF:000002">
    <property type="entry name" value="Trigger factor"/>
    <property type="match status" value="1"/>
</dbReference>
<dbReference type="NCBIfam" id="TIGR00115">
    <property type="entry name" value="tig"/>
    <property type="match status" value="1"/>
</dbReference>
<dbReference type="Gene3D" id="3.30.70.1050">
    <property type="entry name" value="Trigger factor ribosome-binding domain"/>
    <property type="match status" value="1"/>
</dbReference>
<keyword evidence="7 13" id="KW-0697">Rotamase</keyword>
<dbReference type="EC" id="5.2.1.8" evidence="3 13"/>
<dbReference type="Gene3D" id="1.10.3120.10">
    <property type="entry name" value="Trigger factor, C-terminal domain"/>
    <property type="match status" value="1"/>
</dbReference>
<evidence type="ECO:0000256" key="2">
    <source>
        <dbReference type="ARBA" id="ARBA00005464"/>
    </source>
</evidence>
<proteinExistence type="inferred from homology"/>
<dbReference type="GO" id="GO:0015031">
    <property type="term" value="P:protein transport"/>
    <property type="evidence" value="ECO:0007669"/>
    <property type="project" value="UniProtKB-UniRule"/>
</dbReference>
<dbReference type="GO" id="GO:0051301">
    <property type="term" value="P:cell division"/>
    <property type="evidence" value="ECO:0007669"/>
    <property type="project" value="UniProtKB-KW"/>
</dbReference>
<dbReference type="InterPro" id="IPR008880">
    <property type="entry name" value="Trigger_fac_C"/>
</dbReference>
<sequence>MTAKWEKQEGNVGVLTIEVEADKFNSALDQAFKKVVKEVQVPGFRKGKMPRGMFEKRFGVESLYQDAVDIILPGEYTAAVEETGIEPVDQPEVDIEQIEKGKNLIFTAKVTVKPEVKLGEYKGLEVEEQSTEVTDEDVEEEIKKQQEQQAELVVKEDGEIENGDTAVIDFEGFVDGEAFEGGQAENHSLEIGSGSFIPGFEEQLIGKKAGEENEVDVTFPEEYHAENLAGKEATFKVKIHEIKAKELPELDDEFAKDVDEEVETLDQLKDKTKKRLQEQKENEADASKREDLIQQASDNAEVEIPEAMVQSELDRMLQEFEQKLQMQGMTLDMYFQFSGQDEDALKQQMKEDAGKRVKTNLTLEAIAQAENVEVSDEDVEKELESMASMYNMEIDQIKQALGGNTAALQEDLKFKKAIDVLVDNSKTK</sequence>
<dbReference type="STRING" id="1027249.SAMN05216179_1779"/>
<evidence type="ECO:0000313" key="19">
    <source>
        <dbReference type="Proteomes" id="UP000184184"/>
    </source>
</evidence>
<dbReference type="FunFam" id="3.10.50.40:FF:000001">
    <property type="entry name" value="Trigger factor"/>
    <property type="match status" value="1"/>
</dbReference>
<evidence type="ECO:0000256" key="5">
    <source>
        <dbReference type="ARBA" id="ARBA00022490"/>
    </source>
</evidence>
<dbReference type="GO" id="GO:0005737">
    <property type="term" value="C:cytoplasm"/>
    <property type="evidence" value="ECO:0007669"/>
    <property type="project" value="UniProtKB-SubCell"/>
</dbReference>
<feature type="domain" description="PPIase FKBP-type" evidence="17">
    <location>
        <begin position="163"/>
        <end position="245"/>
    </location>
</feature>
<dbReference type="GO" id="GO:0044183">
    <property type="term" value="F:protein folding chaperone"/>
    <property type="evidence" value="ECO:0007669"/>
    <property type="project" value="TreeGrafter"/>
</dbReference>
<dbReference type="GO" id="GO:0043335">
    <property type="term" value="P:protein unfolding"/>
    <property type="evidence" value="ECO:0007669"/>
    <property type="project" value="TreeGrafter"/>
</dbReference>
<evidence type="ECO:0000256" key="4">
    <source>
        <dbReference type="ARBA" id="ARBA00016902"/>
    </source>
</evidence>
<dbReference type="InterPro" id="IPR008881">
    <property type="entry name" value="Trigger_fac_ribosome-bd_bac"/>
</dbReference>
<name>A0A1M7NW96_9BACI</name>
<dbReference type="GO" id="GO:0051083">
    <property type="term" value="P:'de novo' cotranslational protein folding"/>
    <property type="evidence" value="ECO:0007669"/>
    <property type="project" value="TreeGrafter"/>
</dbReference>
<evidence type="ECO:0000256" key="6">
    <source>
        <dbReference type="ARBA" id="ARBA00022618"/>
    </source>
</evidence>
<feature type="coiled-coil region" evidence="16">
    <location>
        <begin position="255"/>
        <end position="289"/>
    </location>
</feature>
<dbReference type="SUPFAM" id="SSF102735">
    <property type="entry name" value="Trigger factor ribosome-binding domain"/>
    <property type="match status" value="1"/>
</dbReference>
<dbReference type="InterPro" id="IPR046357">
    <property type="entry name" value="PPIase_dom_sf"/>
</dbReference>
<dbReference type="InterPro" id="IPR005215">
    <property type="entry name" value="Trig_fac"/>
</dbReference>
<evidence type="ECO:0000256" key="13">
    <source>
        <dbReference type="HAMAP-Rule" id="MF_00303"/>
    </source>
</evidence>
<comment type="catalytic activity">
    <reaction evidence="1 13 14">
        <text>[protein]-peptidylproline (omega=180) = [protein]-peptidylproline (omega=0)</text>
        <dbReference type="Rhea" id="RHEA:16237"/>
        <dbReference type="Rhea" id="RHEA-COMP:10747"/>
        <dbReference type="Rhea" id="RHEA-COMP:10748"/>
        <dbReference type="ChEBI" id="CHEBI:83833"/>
        <dbReference type="ChEBI" id="CHEBI:83834"/>
        <dbReference type="EC" id="5.2.1.8"/>
    </reaction>
</comment>
<dbReference type="AlphaFoldDB" id="A0A1M7NW96"/>
<keyword evidence="9 13" id="KW-0413">Isomerase</keyword>
<comment type="similarity">
    <text evidence="2 13 15">Belongs to the FKBP-type PPIase family. Tig subfamily.</text>
</comment>
<comment type="subcellular location">
    <subcellularLocation>
        <location evidence="13">Cytoplasm</location>
    </subcellularLocation>
    <text evidence="13">About half TF is bound to the ribosome near the polypeptide exit tunnel while the other half is free in the cytoplasm.</text>
</comment>
<keyword evidence="5 13" id="KW-0963">Cytoplasm</keyword>
<dbReference type="HAMAP" id="MF_00303">
    <property type="entry name" value="Trigger_factor_Tig"/>
    <property type="match status" value="1"/>
</dbReference>
<evidence type="ECO:0000256" key="14">
    <source>
        <dbReference type="PROSITE-ProRule" id="PRU00277"/>
    </source>
</evidence>
<evidence type="ECO:0000256" key="3">
    <source>
        <dbReference type="ARBA" id="ARBA00013194"/>
    </source>
</evidence>
<evidence type="ECO:0000256" key="7">
    <source>
        <dbReference type="ARBA" id="ARBA00023110"/>
    </source>
</evidence>
<dbReference type="InterPro" id="IPR037041">
    <property type="entry name" value="Trigger_fac_C_sf"/>
</dbReference>
<evidence type="ECO:0000259" key="17">
    <source>
        <dbReference type="PROSITE" id="PS50059"/>
    </source>
</evidence>
<dbReference type="Pfam" id="PF05698">
    <property type="entry name" value="Trigger_C"/>
    <property type="match status" value="1"/>
</dbReference>
<evidence type="ECO:0000256" key="11">
    <source>
        <dbReference type="ARBA" id="ARBA00024849"/>
    </source>
</evidence>
<keyword evidence="16" id="KW-0175">Coiled coil</keyword>
<dbReference type="GO" id="GO:0003755">
    <property type="term" value="F:peptidyl-prolyl cis-trans isomerase activity"/>
    <property type="evidence" value="ECO:0007669"/>
    <property type="project" value="UniProtKB-UniRule"/>
</dbReference>
<evidence type="ECO:0000256" key="1">
    <source>
        <dbReference type="ARBA" id="ARBA00000971"/>
    </source>
</evidence>
<dbReference type="PROSITE" id="PS50059">
    <property type="entry name" value="FKBP_PPIASE"/>
    <property type="match status" value="1"/>
</dbReference>